<dbReference type="RefSeq" id="WP_228233322.1">
    <property type="nucleotide sequence ID" value="NZ_ARXL01000002.1"/>
</dbReference>
<evidence type="ECO:0000313" key="2">
    <source>
        <dbReference type="EMBL" id="MCC4307980.1"/>
    </source>
</evidence>
<keyword evidence="3" id="KW-1185">Reference proteome</keyword>
<dbReference type="AlphaFoldDB" id="A0A9Q3YNM9"/>
<feature type="region of interest" description="Disordered" evidence="1">
    <location>
        <begin position="1"/>
        <end position="20"/>
    </location>
</feature>
<accession>A0A9Q3YNM9</accession>
<proteinExistence type="predicted"/>
<gene>
    <name evidence="2" type="ORF">LL252_05295</name>
</gene>
<name>A0A9Q3YNM9_9GAMM</name>
<dbReference type="Proteomes" id="UP001108027">
    <property type="component" value="Unassembled WGS sequence"/>
</dbReference>
<sequence>MKNKKIATHPGSDPAKSMKNNEIAKKFASFGALEALFHREKRPDKQGGGV</sequence>
<dbReference type="EMBL" id="JAJGNA010000004">
    <property type="protein sequence ID" value="MCC4307980.1"/>
    <property type="molecule type" value="Genomic_DNA"/>
</dbReference>
<comment type="caution">
    <text evidence="2">The sequence shown here is derived from an EMBL/GenBank/DDBJ whole genome shotgun (WGS) entry which is preliminary data.</text>
</comment>
<evidence type="ECO:0000313" key="3">
    <source>
        <dbReference type="Proteomes" id="UP001108027"/>
    </source>
</evidence>
<organism evidence="2 3">
    <name type="scientific">Alloalcanivorax marinus</name>
    <dbReference type="NCBI Taxonomy" id="1177169"/>
    <lineage>
        <taxon>Bacteria</taxon>
        <taxon>Pseudomonadati</taxon>
        <taxon>Pseudomonadota</taxon>
        <taxon>Gammaproteobacteria</taxon>
        <taxon>Oceanospirillales</taxon>
        <taxon>Alcanivoracaceae</taxon>
        <taxon>Alloalcanivorax</taxon>
    </lineage>
</organism>
<protein>
    <submittedName>
        <fullName evidence="2">Uncharacterized protein</fullName>
    </submittedName>
</protein>
<reference evidence="2" key="1">
    <citation type="submission" date="2021-10" db="EMBL/GenBank/DDBJ databases">
        <title>The diversity and Nitrogen Metabolism of Culturable Nitrate-Utilizing Bacteria Within the Oxygen Minimum Zone of the Changjiang (Yangtze River)Estuary.</title>
        <authorList>
            <person name="Zhang D."/>
            <person name="Zheng J."/>
            <person name="Liu S."/>
            <person name="He W."/>
        </authorList>
    </citation>
    <scope>NUCLEOTIDE SEQUENCE</scope>
    <source>
        <strain evidence="2">FXH-223</strain>
    </source>
</reference>
<evidence type="ECO:0000256" key="1">
    <source>
        <dbReference type="SAM" id="MobiDB-lite"/>
    </source>
</evidence>